<keyword evidence="2" id="KW-1185">Reference proteome</keyword>
<dbReference type="InterPro" id="IPR043198">
    <property type="entry name" value="Cyclin/Ssn8"/>
</dbReference>
<evidence type="ECO:0000313" key="1">
    <source>
        <dbReference type="EMBL" id="KAG7287099.1"/>
    </source>
</evidence>
<dbReference type="Proteomes" id="UP001197093">
    <property type="component" value="Unassembled WGS sequence"/>
</dbReference>
<evidence type="ECO:0000313" key="2">
    <source>
        <dbReference type="Proteomes" id="UP001197093"/>
    </source>
</evidence>
<organism evidence="1 2">
    <name type="scientific">Staphylotrichum longicolle</name>
    <dbReference type="NCBI Taxonomy" id="669026"/>
    <lineage>
        <taxon>Eukaryota</taxon>
        <taxon>Fungi</taxon>
        <taxon>Dikarya</taxon>
        <taxon>Ascomycota</taxon>
        <taxon>Pezizomycotina</taxon>
        <taxon>Sordariomycetes</taxon>
        <taxon>Sordariomycetidae</taxon>
        <taxon>Sordariales</taxon>
        <taxon>Chaetomiaceae</taxon>
        <taxon>Staphylotrichum</taxon>
    </lineage>
</organism>
<reference evidence="1" key="1">
    <citation type="submission" date="2023-02" db="EMBL/GenBank/DDBJ databases">
        <authorList>
            <person name="Palmer J.M."/>
        </authorList>
    </citation>
    <scope>NUCLEOTIDE SEQUENCE</scope>
    <source>
        <strain evidence="1">FW57</strain>
    </source>
</reference>
<protein>
    <submittedName>
        <fullName evidence="1">Uncharacterized protein</fullName>
    </submittedName>
</protein>
<sequence>MSHMTNPLATPDQLFQRRSFGALPIELQDIIFFATQCLTQSAGVLLQLPQSVTAQANVLLARYWLVEPIMSHEFSSAYHAFHTRLLALEARILYALSFDTHVALPHPLAVTYLQALEFLGAKKERIGKRAVAYLNTALLSPQMLYLTSQPNALAVAAVYNAARDVGAKMPECEWWEVFDVDREELGFLVEEAARAMDEKMDAMETGV</sequence>
<dbReference type="PANTHER" id="PTHR10026">
    <property type="entry name" value="CYCLIN"/>
    <property type="match status" value="1"/>
</dbReference>
<gene>
    <name evidence="1" type="ORF">NEMBOFW57_006604</name>
</gene>
<comment type="caution">
    <text evidence="1">The sequence shown here is derived from an EMBL/GenBank/DDBJ whole genome shotgun (WGS) entry which is preliminary data.</text>
</comment>
<dbReference type="EMBL" id="JAHCVI010000003">
    <property type="protein sequence ID" value="KAG7287099.1"/>
    <property type="molecule type" value="Genomic_DNA"/>
</dbReference>
<dbReference type="GO" id="GO:0006357">
    <property type="term" value="P:regulation of transcription by RNA polymerase II"/>
    <property type="evidence" value="ECO:0007669"/>
    <property type="project" value="InterPro"/>
</dbReference>
<accession>A0AAD4ET70</accession>
<proteinExistence type="predicted"/>
<dbReference type="Gene3D" id="1.10.472.10">
    <property type="entry name" value="Cyclin-like"/>
    <property type="match status" value="1"/>
</dbReference>
<dbReference type="InterPro" id="IPR036915">
    <property type="entry name" value="Cyclin-like_sf"/>
</dbReference>
<dbReference type="GO" id="GO:0016538">
    <property type="term" value="F:cyclin-dependent protein serine/threonine kinase regulator activity"/>
    <property type="evidence" value="ECO:0007669"/>
    <property type="project" value="InterPro"/>
</dbReference>
<dbReference type="SUPFAM" id="SSF47954">
    <property type="entry name" value="Cyclin-like"/>
    <property type="match status" value="2"/>
</dbReference>
<dbReference type="AlphaFoldDB" id="A0AAD4ET70"/>
<name>A0AAD4ET70_9PEZI</name>